<gene>
    <name evidence="2" type="ORF">H1164_15415</name>
</gene>
<evidence type="ECO:0000313" key="3">
    <source>
        <dbReference type="Proteomes" id="UP000530514"/>
    </source>
</evidence>
<keyword evidence="2" id="KW-0808">Transferase</keyword>
<dbReference type="RefSeq" id="WP_033101307.1">
    <property type="nucleotide sequence ID" value="NZ_JACEIP010000032.1"/>
</dbReference>
<dbReference type="Pfam" id="PF00583">
    <property type="entry name" value="Acetyltransf_1"/>
    <property type="match status" value="1"/>
</dbReference>
<organism evidence="2 3">
    <name type="scientific">Thermoactinomyces daqus</name>
    <dbReference type="NCBI Taxonomy" id="1329516"/>
    <lineage>
        <taxon>Bacteria</taxon>
        <taxon>Bacillati</taxon>
        <taxon>Bacillota</taxon>
        <taxon>Bacilli</taxon>
        <taxon>Bacillales</taxon>
        <taxon>Thermoactinomycetaceae</taxon>
        <taxon>Thermoactinomyces</taxon>
    </lineage>
</organism>
<name>A0A7W2AJX6_9BACL</name>
<dbReference type="PROSITE" id="PS51186">
    <property type="entry name" value="GNAT"/>
    <property type="match status" value="1"/>
</dbReference>
<dbReference type="InterPro" id="IPR016181">
    <property type="entry name" value="Acyl_CoA_acyltransferase"/>
</dbReference>
<keyword evidence="3" id="KW-1185">Reference proteome</keyword>
<sequence length="185" mass="21573">MGHVEIRRPRIEDNEELNQFFRTVIEDTFAKEGLSKFVDDLNKEIEDKKHSLKCDFDSNGKARYFLIALDQKSQKIIGTIEYGPARELINRCTGGTLKELPEIGTVFVHPDYQRQGIGTLLFNVMILTLINKGINEFCLDSGYPNAQKIWRKKLGEPDYLLKDYWGLGHDHMIWRRSTHDIRIIF</sequence>
<dbReference type="Gene3D" id="3.40.630.30">
    <property type="match status" value="1"/>
</dbReference>
<dbReference type="GO" id="GO:0016747">
    <property type="term" value="F:acyltransferase activity, transferring groups other than amino-acyl groups"/>
    <property type="evidence" value="ECO:0007669"/>
    <property type="project" value="InterPro"/>
</dbReference>
<dbReference type="AlphaFoldDB" id="A0A7W2AJX6"/>
<dbReference type="SUPFAM" id="SSF55729">
    <property type="entry name" value="Acyl-CoA N-acyltransferases (Nat)"/>
    <property type="match status" value="1"/>
</dbReference>
<dbReference type="EMBL" id="JACEIP010000032">
    <property type="protein sequence ID" value="MBA4544244.1"/>
    <property type="molecule type" value="Genomic_DNA"/>
</dbReference>
<dbReference type="Proteomes" id="UP000530514">
    <property type="component" value="Unassembled WGS sequence"/>
</dbReference>
<feature type="domain" description="N-acetyltransferase" evidence="1">
    <location>
        <begin position="4"/>
        <end position="177"/>
    </location>
</feature>
<evidence type="ECO:0000259" key="1">
    <source>
        <dbReference type="PROSITE" id="PS51186"/>
    </source>
</evidence>
<reference evidence="2 3" key="1">
    <citation type="submission" date="2020-07" db="EMBL/GenBank/DDBJ databases">
        <authorList>
            <person name="Feng H."/>
        </authorList>
    </citation>
    <scope>NUCLEOTIDE SEQUENCE [LARGE SCALE GENOMIC DNA]</scope>
    <source>
        <strain evidence="3">s-11</strain>
    </source>
</reference>
<evidence type="ECO:0000313" key="2">
    <source>
        <dbReference type="EMBL" id="MBA4544244.1"/>
    </source>
</evidence>
<dbReference type="OrthoDB" id="1895809at2"/>
<comment type="caution">
    <text evidence="2">The sequence shown here is derived from an EMBL/GenBank/DDBJ whole genome shotgun (WGS) entry which is preliminary data.</text>
</comment>
<accession>A0A7W2AJX6</accession>
<protein>
    <submittedName>
        <fullName evidence="2">GNAT family N-acetyltransferase</fullName>
    </submittedName>
</protein>
<dbReference type="CDD" id="cd04301">
    <property type="entry name" value="NAT_SF"/>
    <property type="match status" value="1"/>
</dbReference>
<proteinExistence type="predicted"/>
<dbReference type="InterPro" id="IPR000182">
    <property type="entry name" value="GNAT_dom"/>
</dbReference>